<dbReference type="OrthoDB" id="6195300at2759"/>
<dbReference type="Proteomes" id="UP000507470">
    <property type="component" value="Unassembled WGS sequence"/>
</dbReference>
<evidence type="ECO:0000313" key="2">
    <source>
        <dbReference type="Proteomes" id="UP000507470"/>
    </source>
</evidence>
<evidence type="ECO:0008006" key="3">
    <source>
        <dbReference type="Google" id="ProtNLM"/>
    </source>
</evidence>
<accession>A0A6J7ZYV6</accession>
<reference evidence="1 2" key="1">
    <citation type="submission" date="2020-06" db="EMBL/GenBank/DDBJ databases">
        <authorList>
            <person name="Li R."/>
            <person name="Bekaert M."/>
        </authorList>
    </citation>
    <scope>NUCLEOTIDE SEQUENCE [LARGE SCALE GENOMIC DNA]</scope>
    <source>
        <strain evidence="2">wild</strain>
    </source>
</reference>
<dbReference type="EMBL" id="CACVKT020000204">
    <property type="protein sequence ID" value="CAC5357494.1"/>
    <property type="molecule type" value="Genomic_DNA"/>
</dbReference>
<sequence>MSDLLGDSKTDRTLEETVSFIAQKEQGKVTRSAVGDSASAMSATCNNQKRSKAAGAKCWACGGPAHGQRNDRKARSKYCEAWTFTCAKCTVKGHYTKSCSKCTTCGVWGQRDASSRICAQGKGHRNPLYQGRSTKYTDQEQVGYIYEQLCKPSITS</sequence>
<proteinExistence type="predicted"/>
<keyword evidence="2" id="KW-1185">Reference proteome</keyword>
<dbReference type="AlphaFoldDB" id="A0A6J7ZYV6"/>
<organism evidence="1 2">
    <name type="scientific">Mytilus coruscus</name>
    <name type="common">Sea mussel</name>
    <dbReference type="NCBI Taxonomy" id="42192"/>
    <lineage>
        <taxon>Eukaryota</taxon>
        <taxon>Metazoa</taxon>
        <taxon>Spiralia</taxon>
        <taxon>Lophotrochozoa</taxon>
        <taxon>Mollusca</taxon>
        <taxon>Bivalvia</taxon>
        <taxon>Autobranchia</taxon>
        <taxon>Pteriomorphia</taxon>
        <taxon>Mytilida</taxon>
        <taxon>Mytiloidea</taxon>
        <taxon>Mytilidae</taxon>
        <taxon>Mytilinae</taxon>
        <taxon>Mytilus</taxon>
    </lineage>
</organism>
<name>A0A6J7ZYV6_MYTCO</name>
<gene>
    <name evidence="1" type="ORF">MCOR_1149</name>
</gene>
<evidence type="ECO:0000313" key="1">
    <source>
        <dbReference type="EMBL" id="CAC5357494.1"/>
    </source>
</evidence>
<protein>
    <recommendedName>
        <fullName evidence="3">CCHC-type domain-containing protein</fullName>
    </recommendedName>
</protein>